<comment type="similarity">
    <text evidence="2">Belongs to the cation transport ATPase (P-type) (TC 3.A.3) family. Type IIA subfamily.</text>
</comment>
<dbReference type="InterPro" id="IPR050510">
    <property type="entry name" value="Cation_transp_ATPase_P-type"/>
</dbReference>
<dbReference type="InterPro" id="IPR008250">
    <property type="entry name" value="ATPase_P-typ_transduc_dom_A_sf"/>
</dbReference>
<keyword evidence="3 9" id="KW-0812">Transmembrane</keyword>
<keyword evidence="4" id="KW-0547">Nucleotide-binding</keyword>
<dbReference type="PROSITE" id="PS00154">
    <property type="entry name" value="ATPASE_E1_E2"/>
    <property type="match status" value="1"/>
</dbReference>
<evidence type="ECO:0000256" key="9">
    <source>
        <dbReference type="SAM" id="Phobius"/>
    </source>
</evidence>
<dbReference type="Gene3D" id="1.20.1110.10">
    <property type="entry name" value="Calcium-transporting ATPase, transmembrane domain"/>
    <property type="match status" value="1"/>
</dbReference>
<reference evidence="11 12" key="1">
    <citation type="journal article" date="2016" name="Nat. Commun.">
        <title>Thousands of microbial genomes shed light on interconnected biogeochemical processes in an aquifer system.</title>
        <authorList>
            <person name="Anantharaman K."/>
            <person name="Brown C.T."/>
            <person name="Hug L.A."/>
            <person name="Sharon I."/>
            <person name="Castelle C.J."/>
            <person name="Probst A.J."/>
            <person name="Thomas B.C."/>
            <person name="Singh A."/>
            <person name="Wilkins M.J."/>
            <person name="Karaoz U."/>
            <person name="Brodie E.L."/>
            <person name="Williams K.H."/>
            <person name="Hubbard S.S."/>
            <person name="Banfield J.F."/>
        </authorList>
    </citation>
    <scope>NUCLEOTIDE SEQUENCE [LARGE SCALE GENOMIC DNA]</scope>
</reference>
<evidence type="ECO:0000256" key="1">
    <source>
        <dbReference type="ARBA" id="ARBA00004141"/>
    </source>
</evidence>
<dbReference type="InterPro" id="IPR018303">
    <property type="entry name" value="ATPase_P-typ_P_site"/>
</dbReference>
<feature type="transmembrane region" description="Helical" evidence="9">
    <location>
        <begin position="735"/>
        <end position="757"/>
    </location>
</feature>
<dbReference type="STRING" id="1801750.A3B85_00295"/>
<keyword evidence="6" id="KW-1278">Translocase</keyword>
<feature type="transmembrane region" description="Helical" evidence="9">
    <location>
        <begin position="246"/>
        <end position="267"/>
    </location>
</feature>
<dbReference type="SUPFAM" id="SSF81653">
    <property type="entry name" value="Calcium ATPase, transduction domain A"/>
    <property type="match status" value="1"/>
</dbReference>
<dbReference type="GO" id="GO:1902600">
    <property type="term" value="P:proton transmembrane transport"/>
    <property type="evidence" value="ECO:0007669"/>
    <property type="project" value="TreeGrafter"/>
</dbReference>
<evidence type="ECO:0000256" key="4">
    <source>
        <dbReference type="ARBA" id="ARBA00022741"/>
    </source>
</evidence>
<keyword evidence="7 9" id="KW-1133">Transmembrane helix</keyword>
<dbReference type="PANTHER" id="PTHR43294:SF20">
    <property type="entry name" value="P-TYPE ATPASE"/>
    <property type="match status" value="1"/>
</dbReference>
<feature type="transmembrane region" description="Helical" evidence="9">
    <location>
        <begin position="665"/>
        <end position="689"/>
    </location>
</feature>
<evidence type="ECO:0000256" key="8">
    <source>
        <dbReference type="ARBA" id="ARBA00023136"/>
    </source>
</evidence>
<dbReference type="InterPro" id="IPR006068">
    <property type="entry name" value="ATPase_P-typ_cation-transptr_C"/>
</dbReference>
<dbReference type="Gene3D" id="3.40.50.1000">
    <property type="entry name" value="HAD superfamily/HAD-like"/>
    <property type="match status" value="1"/>
</dbReference>
<dbReference type="GO" id="GO:0005886">
    <property type="term" value="C:plasma membrane"/>
    <property type="evidence" value="ECO:0007669"/>
    <property type="project" value="TreeGrafter"/>
</dbReference>
<gene>
    <name evidence="11" type="ORF">A3B85_00295</name>
</gene>
<dbReference type="GO" id="GO:0005524">
    <property type="term" value="F:ATP binding"/>
    <property type="evidence" value="ECO:0007669"/>
    <property type="project" value="UniProtKB-KW"/>
</dbReference>
<protein>
    <recommendedName>
        <fullName evidence="10">Cation-transporting P-type ATPase N-terminal domain-containing protein</fullName>
    </recommendedName>
</protein>
<comment type="subcellular location">
    <subcellularLocation>
        <location evidence="1">Membrane</location>
        <topology evidence="1">Multi-pass membrane protein</topology>
    </subcellularLocation>
</comment>
<dbReference type="GO" id="GO:0016887">
    <property type="term" value="F:ATP hydrolysis activity"/>
    <property type="evidence" value="ECO:0007669"/>
    <property type="project" value="InterPro"/>
</dbReference>
<sequence length="864" mass="95099">MDKVKFVENPWSLEPENIFADLETSPQGLSEQEALRRLKIYGKNIFHKQERQSAVAIFLKQLTNPLIFILIAAAIITTVLQEWTEVVVITLAVLINTGLGFYREYHAENTLEKLSSFIKDRSRVIRDNHEAEIDSEMLVPGDVIKLSYGSRVSADARIINANNISTDESILTGESTPVQKSEEVKLVSVSVSERTNMVHAGTLTIDGFATAIVISTGDRTEIGKIAGLVSGIHRVKTPIQKGLSRLAWVIFSIVVMIVVGIFILGIYRGESISGMLVLSVAVAVGAVPEALPIALTVILSIGAERIAKKRGIVRTLVAAETLGSTSVIMTDKTGTLTEANMRLVGIYNVNKLVSGDTRPMDYSENDQKVLEMALANVDVLIENPESEISAWIFKGKPFEVNIIKTARDNGLDVSRFSINGNSQILIPFNSSHKFSVSMLGNLFIIMGAPDVLLSKSKMDASTYNKIESWITKASEEGKRLIAIGKKSSVITSVSKMENIEFIGILAFRDPVRKEVPAAIRSIESLGTRIVMVTGDLKGTAISVAREIGWNIAEHEVLTGHDLQTISNEILLDTIPSIKVFARVTPEDKLRIGLLYRKLGEVVAMTGDGVNDAPSLKAMDIGVALGSGSDVAKSAADLVLLDDNFQTISMAIHEGRRILVNVRKTFVYLMSNSLDEVFVIGGSLLVGIALPLSALQIIWVNLFTGSLPALAFAYDEDFDHEMSKRHTLKSIFTREVNILTFGIGIFSSLLLFLMYYALIHFEVALPLARSVFFVCFASYILVIAFSFRSLHKPLFSYPVFSNKKLNQSVLLAVIVLVATMVIPSFRELFELAPVPPVWLWFIAGWLILNVLLVEFAKYLFRTKRS</sequence>
<dbReference type="InterPro" id="IPR023299">
    <property type="entry name" value="ATPase_P-typ_cyto_dom_N"/>
</dbReference>
<evidence type="ECO:0000313" key="11">
    <source>
        <dbReference type="EMBL" id="OGI76697.1"/>
    </source>
</evidence>
<dbReference type="GO" id="GO:0036376">
    <property type="term" value="P:sodium ion export across plasma membrane"/>
    <property type="evidence" value="ECO:0007669"/>
    <property type="project" value="TreeGrafter"/>
</dbReference>
<feature type="transmembrane region" description="Helical" evidence="9">
    <location>
        <begin position="62"/>
        <end position="80"/>
    </location>
</feature>
<dbReference type="PRINTS" id="PR00119">
    <property type="entry name" value="CATATPASE"/>
</dbReference>
<dbReference type="GO" id="GO:0005391">
    <property type="term" value="F:P-type sodium:potassium-exchanging transporter activity"/>
    <property type="evidence" value="ECO:0007669"/>
    <property type="project" value="TreeGrafter"/>
</dbReference>
<dbReference type="SFLD" id="SFLDG00002">
    <property type="entry name" value="C1.7:_P-type_atpase_like"/>
    <property type="match status" value="1"/>
</dbReference>
<evidence type="ECO:0000256" key="7">
    <source>
        <dbReference type="ARBA" id="ARBA00022989"/>
    </source>
</evidence>
<dbReference type="SUPFAM" id="SSF56784">
    <property type="entry name" value="HAD-like"/>
    <property type="match status" value="1"/>
</dbReference>
<evidence type="ECO:0000313" key="12">
    <source>
        <dbReference type="Proteomes" id="UP000178374"/>
    </source>
</evidence>
<dbReference type="Proteomes" id="UP000178374">
    <property type="component" value="Unassembled WGS sequence"/>
</dbReference>
<evidence type="ECO:0000256" key="3">
    <source>
        <dbReference type="ARBA" id="ARBA00022692"/>
    </source>
</evidence>
<feature type="transmembrane region" description="Helical" evidence="9">
    <location>
        <begin position="807"/>
        <end position="824"/>
    </location>
</feature>
<dbReference type="AlphaFoldDB" id="A0A1F6W442"/>
<evidence type="ECO:0000256" key="6">
    <source>
        <dbReference type="ARBA" id="ARBA00022967"/>
    </source>
</evidence>
<dbReference type="PANTHER" id="PTHR43294">
    <property type="entry name" value="SODIUM/POTASSIUM-TRANSPORTING ATPASE SUBUNIT ALPHA"/>
    <property type="match status" value="1"/>
</dbReference>
<evidence type="ECO:0000256" key="5">
    <source>
        <dbReference type="ARBA" id="ARBA00022840"/>
    </source>
</evidence>
<dbReference type="InterPro" id="IPR023298">
    <property type="entry name" value="ATPase_P-typ_TM_dom_sf"/>
</dbReference>
<name>A0A1F6W442_9BACT</name>
<comment type="caution">
    <text evidence="11">The sequence shown here is derived from an EMBL/GenBank/DDBJ whole genome shotgun (WGS) entry which is preliminary data.</text>
</comment>
<dbReference type="Pfam" id="PF00702">
    <property type="entry name" value="Hydrolase"/>
    <property type="match status" value="1"/>
</dbReference>
<dbReference type="Gene3D" id="2.70.150.10">
    <property type="entry name" value="Calcium-transporting ATPase, cytoplasmic transduction domain A"/>
    <property type="match status" value="1"/>
</dbReference>
<feature type="transmembrane region" description="Helical" evidence="9">
    <location>
        <begin position="86"/>
        <end position="105"/>
    </location>
</feature>
<evidence type="ECO:0000259" key="10">
    <source>
        <dbReference type="SMART" id="SM00831"/>
    </source>
</evidence>
<dbReference type="Pfam" id="PF00689">
    <property type="entry name" value="Cation_ATPase_C"/>
    <property type="match status" value="1"/>
</dbReference>
<dbReference type="SMART" id="SM00831">
    <property type="entry name" value="Cation_ATPase_N"/>
    <property type="match status" value="1"/>
</dbReference>
<feature type="transmembrane region" description="Helical" evidence="9">
    <location>
        <begin position="273"/>
        <end position="301"/>
    </location>
</feature>
<evidence type="ECO:0000256" key="2">
    <source>
        <dbReference type="ARBA" id="ARBA00005675"/>
    </source>
</evidence>
<dbReference type="PRINTS" id="PR00120">
    <property type="entry name" value="HATPASE"/>
</dbReference>
<organism evidence="11 12">
    <name type="scientific">Candidatus Nomurabacteria bacterium RIFCSPHIGHO2_02_FULL_37_13</name>
    <dbReference type="NCBI Taxonomy" id="1801750"/>
    <lineage>
        <taxon>Bacteria</taxon>
        <taxon>Candidatus Nomuraibacteriota</taxon>
    </lineage>
</organism>
<keyword evidence="8 9" id="KW-0472">Membrane</keyword>
<dbReference type="GO" id="GO:0006883">
    <property type="term" value="P:intracellular sodium ion homeostasis"/>
    <property type="evidence" value="ECO:0007669"/>
    <property type="project" value="TreeGrafter"/>
</dbReference>
<feature type="transmembrane region" description="Helical" evidence="9">
    <location>
        <begin position="769"/>
        <end position="786"/>
    </location>
</feature>
<dbReference type="InterPro" id="IPR023214">
    <property type="entry name" value="HAD_sf"/>
</dbReference>
<proteinExistence type="inferred from homology"/>
<feature type="transmembrane region" description="Helical" evidence="9">
    <location>
        <begin position="695"/>
        <end position="714"/>
    </location>
</feature>
<dbReference type="SFLD" id="SFLDS00003">
    <property type="entry name" value="Haloacid_Dehalogenase"/>
    <property type="match status" value="1"/>
</dbReference>
<dbReference type="InterPro" id="IPR004014">
    <property type="entry name" value="ATPase_P-typ_cation-transptr_N"/>
</dbReference>
<feature type="transmembrane region" description="Helical" evidence="9">
    <location>
        <begin position="836"/>
        <end position="859"/>
    </location>
</feature>
<dbReference type="InterPro" id="IPR036412">
    <property type="entry name" value="HAD-like_sf"/>
</dbReference>
<dbReference type="InterPro" id="IPR044492">
    <property type="entry name" value="P_typ_ATPase_HD_dom"/>
</dbReference>
<dbReference type="SFLD" id="SFLDF00027">
    <property type="entry name" value="p-type_atpase"/>
    <property type="match status" value="1"/>
</dbReference>
<dbReference type="Gene3D" id="3.40.1110.10">
    <property type="entry name" value="Calcium-transporting ATPase, cytoplasmic domain N"/>
    <property type="match status" value="1"/>
</dbReference>
<dbReference type="NCBIfam" id="TIGR01494">
    <property type="entry name" value="ATPase_P-type"/>
    <property type="match status" value="2"/>
</dbReference>
<dbReference type="InterPro" id="IPR059000">
    <property type="entry name" value="ATPase_P-type_domA"/>
</dbReference>
<dbReference type="SUPFAM" id="SSF81665">
    <property type="entry name" value="Calcium ATPase, transmembrane domain M"/>
    <property type="match status" value="1"/>
</dbReference>
<dbReference type="EMBL" id="MFUA01000021">
    <property type="protein sequence ID" value="OGI76697.1"/>
    <property type="molecule type" value="Genomic_DNA"/>
</dbReference>
<dbReference type="GO" id="GO:0030007">
    <property type="term" value="P:intracellular potassium ion homeostasis"/>
    <property type="evidence" value="ECO:0007669"/>
    <property type="project" value="TreeGrafter"/>
</dbReference>
<dbReference type="Pfam" id="PF00122">
    <property type="entry name" value="E1-E2_ATPase"/>
    <property type="match status" value="1"/>
</dbReference>
<dbReference type="Pfam" id="PF00690">
    <property type="entry name" value="Cation_ATPase_N"/>
    <property type="match status" value="1"/>
</dbReference>
<dbReference type="InterPro" id="IPR001757">
    <property type="entry name" value="P_typ_ATPase"/>
</dbReference>
<feature type="domain" description="Cation-transporting P-type ATPase N-terminal" evidence="10">
    <location>
        <begin position="9"/>
        <end position="82"/>
    </location>
</feature>
<keyword evidence="5" id="KW-0067">ATP-binding</keyword>
<accession>A0A1F6W442</accession>
<dbReference type="GO" id="GO:1990573">
    <property type="term" value="P:potassium ion import across plasma membrane"/>
    <property type="evidence" value="ECO:0007669"/>
    <property type="project" value="TreeGrafter"/>
</dbReference>